<dbReference type="Gene3D" id="3.10.620.30">
    <property type="match status" value="1"/>
</dbReference>
<dbReference type="InterPro" id="IPR002931">
    <property type="entry name" value="Transglutaminase-like"/>
</dbReference>
<feature type="domain" description="Transglutaminase-like" evidence="3">
    <location>
        <begin position="466"/>
        <end position="535"/>
    </location>
</feature>
<feature type="compositionally biased region" description="Pro residues" evidence="1">
    <location>
        <begin position="557"/>
        <end position="567"/>
    </location>
</feature>
<reference evidence="4" key="2">
    <citation type="journal article" date="2021" name="PeerJ">
        <title>Extensive microbial diversity within the chicken gut microbiome revealed by metagenomics and culture.</title>
        <authorList>
            <person name="Gilroy R."/>
            <person name="Ravi A."/>
            <person name="Getino M."/>
            <person name="Pursley I."/>
            <person name="Horton D.L."/>
            <person name="Alikhan N.F."/>
            <person name="Baker D."/>
            <person name="Gharbi K."/>
            <person name="Hall N."/>
            <person name="Watson M."/>
            <person name="Adriaenssens E.M."/>
            <person name="Foster-Nyarko E."/>
            <person name="Jarju S."/>
            <person name="Secka A."/>
            <person name="Antonio M."/>
            <person name="Oren A."/>
            <person name="Chaudhuri R.R."/>
            <person name="La Ragione R."/>
            <person name="Hildebrand F."/>
            <person name="Pallen M.J."/>
        </authorList>
    </citation>
    <scope>NUCLEOTIDE SEQUENCE</scope>
    <source>
        <strain evidence="4">ChiSxjej2B14-8506</strain>
    </source>
</reference>
<organism evidence="4 5">
    <name type="scientific">Candidatus Fimadaptatus faecigallinarum</name>
    <dbReference type="NCBI Taxonomy" id="2840814"/>
    <lineage>
        <taxon>Bacteria</taxon>
        <taxon>Bacillati</taxon>
        <taxon>Bacillota</taxon>
        <taxon>Clostridia</taxon>
        <taxon>Eubacteriales</taxon>
        <taxon>Candidatus Fimadaptatus</taxon>
    </lineage>
</organism>
<evidence type="ECO:0000313" key="4">
    <source>
        <dbReference type="EMBL" id="HIU46810.1"/>
    </source>
</evidence>
<keyword evidence="2" id="KW-0812">Transmembrane</keyword>
<dbReference type="AlphaFoldDB" id="A0A9D1LRP5"/>
<dbReference type="SUPFAM" id="SSF54001">
    <property type="entry name" value="Cysteine proteinases"/>
    <property type="match status" value="1"/>
</dbReference>
<feature type="transmembrane region" description="Helical" evidence="2">
    <location>
        <begin position="182"/>
        <end position="204"/>
    </location>
</feature>
<dbReference type="Pfam" id="PF01841">
    <property type="entry name" value="Transglut_core"/>
    <property type="match status" value="1"/>
</dbReference>
<dbReference type="Pfam" id="PF13559">
    <property type="entry name" value="DUF4129"/>
    <property type="match status" value="1"/>
</dbReference>
<keyword evidence="2" id="KW-0472">Membrane</keyword>
<feature type="transmembrane region" description="Helical" evidence="2">
    <location>
        <begin position="608"/>
        <end position="631"/>
    </location>
</feature>
<dbReference type="EMBL" id="DVNK01000038">
    <property type="protein sequence ID" value="HIU46810.1"/>
    <property type="molecule type" value="Genomic_DNA"/>
</dbReference>
<dbReference type="PANTHER" id="PTHR42736">
    <property type="entry name" value="PROTEIN-GLUTAMINE GAMMA-GLUTAMYLTRANSFERASE"/>
    <property type="match status" value="1"/>
</dbReference>
<keyword evidence="2" id="KW-1133">Transmembrane helix</keyword>
<proteinExistence type="predicted"/>
<feature type="transmembrane region" description="Helical" evidence="2">
    <location>
        <begin position="152"/>
        <end position="170"/>
    </location>
</feature>
<comment type="caution">
    <text evidence="4">The sequence shown here is derived from an EMBL/GenBank/DDBJ whole genome shotgun (WGS) entry which is preliminary data.</text>
</comment>
<reference evidence="4" key="1">
    <citation type="submission" date="2020-10" db="EMBL/GenBank/DDBJ databases">
        <authorList>
            <person name="Gilroy R."/>
        </authorList>
    </citation>
    <scope>NUCLEOTIDE SEQUENCE</scope>
    <source>
        <strain evidence="4">ChiSxjej2B14-8506</strain>
    </source>
</reference>
<feature type="transmembrane region" description="Helical" evidence="2">
    <location>
        <begin position="59"/>
        <end position="79"/>
    </location>
</feature>
<accession>A0A9D1LRP5</accession>
<sequence>MNLRKQLRESIGGIVIAVLLGGSLALTLCDAMGLAVDVIAVAVPCLVTALACALMTMGVWPLAVTLALLVAGGGATIYFKLPAYTQMEALVRALLTDGSLDGCLNAIAGVLGVLLTATAFLMTRVRGGVYPALTLLMLVAMGTWMFERSLNVYYVAPALVAVAMLFASSAREKTSFNSALPIAAVSVAAALLLMPIMGGVSPALQQFGRAVRSTVADYLMFSEARTLYSVQLDGYQSQSGKLGGDANPSDFPIMSVETDRTLLLRGAIKREYTGVNWVDSSLNSRSLFVSPLRRTLRNQVFGLNQPDGDELESAPEGLIESVDVNVTFLSRGTSTLFTPHRLTQLSAEGDMIPYFNSSGEVFITRTVRAGDAYSFTALIPDTYSDDMDAYLSGLTGDGLAGSLDAYLQLPATLSTDVYDLTYSIIHGYSTPYQKARAIEDYLKANYAYTLTPGDTPEGSDFVSYFLLEHKAGYCTYFASAMGVMARIAGIPSRYVEGYLVQPDESGVTEVIGKDAHAWVELYFEGFGWLSFDPTPNDEPLVISPTPEPEQPDVATPTPSPTPEPTPEPSDMLLEPTTEPTEQPEPEPTLTPTSEPDEPPDEPPGLRPWLIALIALLILLLIAAIVALRLYISTPRYAVRKAQTSADKLMVYYRALLTVLEMQGQVPESGETPTAFAARLAGEKLAAQSFVTFTEIVVRSRYAGQSVTPEMCAAGATAYVEAVKSLHMREKLRWYRRRVRQGMGNVHQIP</sequence>
<name>A0A9D1LRP5_9FIRM</name>
<feature type="transmembrane region" description="Helical" evidence="2">
    <location>
        <begin position="35"/>
        <end position="54"/>
    </location>
</feature>
<dbReference type="InterPro" id="IPR038765">
    <property type="entry name" value="Papain-like_cys_pep_sf"/>
</dbReference>
<gene>
    <name evidence="4" type="ORF">IAC59_06090</name>
</gene>
<dbReference type="SMART" id="SM00460">
    <property type="entry name" value="TGc"/>
    <property type="match status" value="1"/>
</dbReference>
<protein>
    <submittedName>
        <fullName evidence="4">Transglutaminase domain-containing protein</fullName>
    </submittedName>
</protein>
<feature type="transmembrane region" description="Helical" evidence="2">
    <location>
        <begin position="99"/>
        <end position="121"/>
    </location>
</feature>
<evidence type="ECO:0000256" key="1">
    <source>
        <dbReference type="SAM" id="MobiDB-lite"/>
    </source>
</evidence>
<feature type="region of interest" description="Disordered" evidence="1">
    <location>
        <begin position="537"/>
        <end position="602"/>
    </location>
</feature>
<evidence type="ECO:0000313" key="5">
    <source>
        <dbReference type="Proteomes" id="UP000824123"/>
    </source>
</evidence>
<feature type="transmembrane region" description="Helical" evidence="2">
    <location>
        <begin position="128"/>
        <end position="146"/>
    </location>
</feature>
<evidence type="ECO:0000259" key="3">
    <source>
        <dbReference type="SMART" id="SM00460"/>
    </source>
</evidence>
<dbReference type="InterPro" id="IPR052901">
    <property type="entry name" value="Bact_TGase-like"/>
</dbReference>
<dbReference type="PANTHER" id="PTHR42736:SF1">
    <property type="entry name" value="PROTEIN-GLUTAMINE GAMMA-GLUTAMYLTRANSFERASE"/>
    <property type="match status" value="1"/>
</dbReference>
<dbReference type="InterPro" id="IPR025403">
    <property type="entry name" value="TgpA-like_C"/>
</dbReference>
<dbReference type="Proteomes" id="UP000824123">
    <property type="component" value="Unassembled WGS sequence"/>
</dbReference>
<evidence type="ECO:0000256" key="2">
    <source>
        <dbReference type="SAM" id="Phobius"/>
    </source>
</evidence>